<sequence>MSETGGDDLSNLTTAAIFDDAVYHTEALRLTEFQHEDALDEHLALAAREAGIEDLYSYLCPKTPDISAAMSTMTVSSVHRSSLSIHSHDTQSTGVTSHLSRMSKDTFYKDQLSPAHSLPLPRMSSSLEYSDLVLQRFRPAGGLRYSSSNASRSGSIFSDVSSLPTPTLPKQKRTKTTGMFSMFRRNSSTCSTPVRHNHAGKSLSPRLDCGHSLSKHAIRIHVDDALESGKGVAPNCCGKPLPRSVLETVLTQKELAKVATRPNIAASPISARDSGWSEDDAANSSSPTDSDSLLGASFPIAPSFTTSNVAQKEAQVPDVVLANKDFKSLRAEEETEFNRIAAFEGSQRKALLAYHQWVLSRLPSQHEKAKAEMIKQHALDLERLEELQLMAEQDLLETQAGELRGSATKLKWMEGYCSNPAQNVKEEDRTKLANYRLVHQKLPAIHESAISVLRGRQEKNTKRRLEKQKQELVKLDQDFEQNKRDEEARFRKDMNRLGELIASRRKTVSGRWELKFEIWRRQFEKREKRRIEGRLPHAQWSQVASEKGEMDPESALAVYLQFLAA</sequence>
<organism evidence="3 4">
    <name type="scientific">Delitschia confertaspora ATCC 74209</name>
    <dbReference type="NCBI Taxonomy" id="1513339"/>
    <lineage>
        <taxon>Eukaryota</taxon>
        <taxon>Fungi</taxon>
        <taxon>Dikarya</taxon>
        <taxon>Ascomycota</taxon>
        <taxon>Pezizomycotina</taxon>
        <taxon>Dothideomycetes</taxon>
        <taxon>Pleosporomycetidae</taxon>
        <taxon>Pleosporales</taxon>
        <taxon>Delitschiaceae</taxon>
        <taxon>Delitschia</taxon>
    </lineage>
</organism>
<gene>
    <name evidence="3" type="ORF">GQ43DRAFT_476657</name>
</gene>
<evidence type="ECO:0000256" key="2">
    <source>
        <dbReference type="SAM" id="MobiDB-lite"/>
    </source>
</evidence>
<evidence type="ECO:0000313" key="3">
    <source>
        <dbReference type="EMBL" id="KAF2196062.1"/>
    </source>
</evidence>
<reference evidence="3" key="1">
    <citation type="journal article" date="2020" name="Stud. Mycol.">
        <title>101 Dothideomycetes genomes: a test case for predicting lifestyles and emergence of pathogens.</title>
        <authorList>
            <person name="Haridas S."/>
            <person name="Albert R."/>
            <person name="Binder M."/>
            <person name="Bloem J."/>
            <person name="Labutti K."/>
            <person name="Salamov A."/>
            <person name="Andreopoulos B."/>
            <person name="Baker S."/>
            <person name="Barry K."/>
            <person name="Bills G."/>
            <person name="Bluhm B."/>
            <person name="Cannon C."/>
            <person name="Castanera R."/>
            <person name="Culley D."/>
            <person name="Daum C."/>
            <person name="Ezra D."/>
            <person name="Gonzalez J."/>
            <person name="Henrissat B."/>
            <person name="Kuo A."/>
            <person name="Liang C."/>
            <person name="Lipzen A."/>
            <person name="Lutzoni F."/>
            <person name="Magnuson J."/>
            <person name="Mondo S."/>
            <person name="Nolan M."/>
            <person name="Ohm R."/>
            <person name="Pangilinan J."/>
            <person name="Park H.-J."/>
            <person name="Ramirez L."/>
            <person name="Alfaro M."/>
            <person name="Sun H."/>
            <person name="Tritt A."/>
            <person name="Yoshinaga Y."/>
            <person name="Zwiers L.-H."/>
            <person name="Turgeon B."/>
            <person name="Goodwin S."/>
            <person name="Spatafora J."/>
            <person name="Crous P."/>
            <person name="Grigoriev I."/>
        </authorList>
    </citation>
    <scope>NUCLEOTIDE SEQUENCE</scope>
    <source>
        <strain evidence="3">ATCC 74209</strain>
    </source>
</reference>
<comment type="caution">
    <text evidence="3">The sequence shown here is derived from an EMBL/GenBank/DDBJ whole genome shotgun (WGS) entry which is preliminary data.</text>
</comment>
<dbReference type="EMBL" id="ML994497">
    <property type="protein sequence ID" value="KAF2196062.1"/>
    <property type="molecule type" value="Genomic_DNA"/>
</dbReference>
<protein>
    <submittedName>
        <fullName evidence="3">Uncharacterized protein</fullName>
    </submittedName>
</protein>
<accession>A0A9P4JG49</accession>
<feature type="region of interest" description="Disordered" evidence="2">
    <location>
        <begin position="268"/>
        <end position="293"/>
    </location>
</feature>
<name>A0A9P4JG49_9PLEO</name>
<feature type="compositionally biased region" description="Low complexity" evidence="2">
    <location>
        <begin position="148"/>
        <end position="158"/>
    </location>
</feature>
<keyword evidence="1" id="KW-0175">Coiled coil</keyword>
<dbReference type="OrthoDB" id="9977870at2759"/>
<keyword evidence="4" id="KW-1185">Reference proteome</keyword>
<feature type="region of interest" description="Disordered" evidence="2">
    <location>
        <begin position="148"/>
        <end position="175"/>
    </location>
</feature>
<evidence type="ECO:0000256" key="1">
    <source>
        <dbReference type="SAM" id="Coils"/>
    </source>
</evidence>
<dbReference type="AlphaFoldDB" id="A0A9P4JG49"/>
<feature type="coiled-coil region" evidence="1">
    <location>
        <begin position="458"/>
        <end position="485"/>
    </location>
</feature>
<evidence type="ECO:0000313" key="4">
    <source>
        <dbReference type="Proteomes" id="UP000799536"/>
    </source>
</evidence>
<proteinExistence type="predicted"/>
<feature type="compositionally biased region" description="Polar residues" evidence="2">
    <location>
        <begin position="282"/>
        <end position="291"/>
    </location>
</feature>
<dbReference type="Proteomes" id="UP000799536">
    <property type="component" value="Unassembled WGS sequence"/>
</dbReference>